<evidence type="ECO:0000256" key="2">
    <source>
        <dbReference type="ARBA" id="ARBA00022679"/>
    </source>
</evidence>
<dbReference type="PROSITE" id="PS50158">
    <property type="entry name" value="ZF_CCHC"/>
    <property type="match status" value="1"/>
</dbReference>
<evidence type="ECO:0000256" key="1">
    <source>
        <dbReference type="ARBA" id="ARBA00012493"/>
    </source>
</evidence>
<dbReference type="InterPro" id="IPR041588">
    <property type="entry name" value="Integrase_H2C2"/>
</dbReference>
<organism evidence="13 14">
    <name type="scientific">Saccoglossus kowalevskii</name>
    <name type="common">Acorn worm</name>
    <dbReference type="NCBI Taxonomy" id="10224"/>
    <lineage>
        <taxon>Eukaryota</taxon>
        <taxon>Metazoa</taxon>
        <taxon>Hemichordata</taxon>
        <taxon>Enteropneusta</taxon>
        <taxon>Harrimaniidae</taxon>
        <taxon>Saccoglossus</taxon>
    </lineage>
</organism>
<evidence type="ECO:0000313" key="14">
    <source>
        <dbReference type="RefSeq" id="XP_002740782.1"/>
    </source>
</evidence>
<keyword evidence="5" id="KW-0255">Endonuclease</keyword>
<keyword evidence="8" id="KW-0862">Zinc</keyword>
<dbReference type="InterPro" id="IPR041373">
    <property type="entry name" value="RT_RNaseH"/>
</dbReference>
<dbReference type="InterPro" id="IPR001584">
    <property type="entry name" value="Integrase_cat-core"/>
</dbReference>
<dbReference type="InterPro" id="IPR050951">
    <property type="entry name" value="Retrovirus_Pol_polyprotein"/>
</dbReference>
<evidence type="ECO:0000256" key="8">
    <source>
        <dbReference type="PROSITE-ProRule" id="PRU00047"/>
    </source>
</evidence>
<evidence type="ECO:0000259" key="10">
    <source>
        <dbReference type="PROSITE" id="PS50158"/>
    </source>
</evidence>
<dbReference type="Gene3D" id="3.10.10.10">
    <property type="entry name" value="HIV Type 1 Reverse Transcriptase, subunit A, domain 1"/>
    <property type="match status" value="1"/>
</dbReference>
<evidence type="ECO:0000256" key="3">
    <source>
        <dbReference type="ARBA" id="ARBA00022695"/>
    </source>
</evidence>
<dbReference type="Pfam" id="PF00098">
    <property type="entry name" value="zf-CCHC"/>
    <property type="match status" value="1"/>
</dbReference>
<evidence type="ECO:0000259" key="12">
    <source>
        <dbReference type="PROSITE" id="PS50994"/>
    </source>
</evidence>
<gene>
    <name evidence="14" type="primary">LOC100372999</name>
</gene>
<dbReference type="GeneID" id="100372999"/>
<evidence type="ECO:0000256" key="9">
    <source>
        <dbReference type="SAM" id="MobiDB-lite"/>
    </source>
</evidence>
<evidence type="ECO:0000256" key="7">
    <source>
        <dbReference type="ARBA" id="ARBA00022918"/>
    </source>
</evidence>
<dbReference type="InterPro" id="IPR036397">
    <property type="entry name" value="RNaseH_sf"/>
</dbReference>
<name>A0ABM0GZE5_SACKO</name>
<dbReference type="CDD" id="cd01647">
    <property type="entry name" value="RT_LTR"/>
    <property type="match status" value="1"/>
</dbReference>
<keyword evidence="4" id="KW-0540">Nuclease</keyword>
<dbReference type="Gene3D" id="2.40.70.10">
    <property type="entry name" value="Acid Proteases"/>
    <property type="match status" value="1"/>
</dbReference>
<proteinExistence type="predicted"/>
<dbReference type="Proteomes" id="UP000694865">
    <property type="component" value="Unplaced"/>
</dbReference>
<feature type="region of interest" description="Disordered" evidence="9">
    <location>
        <begin position="1256"/>
        <end position="1308"/>
    </location>
</feature>
<accession>A0ABM0GZE5</accession>
<dbReference type="PROSITE" id="PS50994">
    <property type="entry name" value="INTEGRASE"/>
    <property type="match status" value="1"/>
</dbReference>
<protein>
    <recommendedName>
        <fullName evidence="1">RNA-directed DNA polymerase</fullName>
        <ecNumber evidence="1">2.7.7.49</ecNumber>
    </recommendedName>
</protein>
<reference evidence="14" key="1">
    <citation type="submission" date="2025-08" db="UniProtKB">
        <authorList>
            <consortium name="RefSeq"/>
        </authorList>
    </citation>
    <scope>IDENTIFICATION</scope>
    <source>
        <tissue evidence="14">Testes</tissue>
    </source>
</reference>
<dbReference type="InterPro" id="IPR043502">
    <property type="entry name" value="DNA/RNA_pol_sf"/>
</dbReference>
<dbReference type="SUPFAM" id="SSF56672">
    <property type="entry name" value="DNA/RNA polymerases"/>
    <property type="match status" value="1"/>
</dbReference>
<keyword evidence="7" id="KW-0695">RNA-directed DNA polymerase</keyword>
<dbReference type="PROSITE" id="PS50878">
    <property type="entry name" value="RT_POL"/>
    <property type="match status" value="1"/>
</dbReference>
<dbReference type="InterPro" id="IPR043128">
    <property type="entry name" value="Rev_trsase/Diguanyl_cyclase"/>
</dbReference>
<dbReference type="InterPro" id="IPR021109">
    <property type="entry name" value="Peptidase_aspartic_dom_sf"/>
</dbReference>
<dbReference type="Gene3D" id="1.10.340.70">
    <property type="match status" value="1"/>
</dbReference>
<dbReference type="InterPro" id="IPR036875">
    <property type="entry name" value="Znf_CCHC_sf"/>
</dbReference>
<dbReference type="PANTHER" id="PTHR37984:SF11">
    <property type="entry name" value="INTEGRASE CATALYTIC DOMAIN-CONTAINING PROTEIN"/>
    <property type="match status" value="1"/>
</dbReference>
<evidence type="ECO:0000256" key="4">
    <source>
        <dbReference type="ARBA" id="ARBA00022722"/>
    </source>
</evidence>
<dbReference type="Pfam" id="PF00665">
    <property type="entry name" value="rve"/>
    <property type="match status" value="1"/>
</dbReference>
<feature type="compositionally biased region" description="Basic and acidic residues" evidence="9">
    <location>
        <begin position="1262"/>
        <end position="1282"/>
    </location>
</feature>
<dbReference type="RefSeq" id="XP_002740782.1">
    <property type="nucleotide sequence ID" value="XM_002740736.1"/>
</dbReference>
<dbReference type="CDD" id="cd09274">
    <property type="entry name" value="RNase_HI_RT_Ty3"/>
    <property type="match status" value="1"/>
</dbReference>
<dbReference type="InterPro" id="IPR012337">
    <property type="entry name" value="RNaseH-like_sf"/>
</dbReference>
<dbReference type="SMART" id="SM00343">
    <property type="entry name" value="ZnF_C2HC"/>
    <property type="match status" value="2"/>
</dbReference>
<dbReference type="Pfam" id="PF00078">
    <property type="entry name" value="RVT_1"/>
    <property type="match status" value="1"/>
</dbReference>
<dbReference type="Gene3D" id="4.10.60.10">
    <property type="entry name" value="Zinc finger, CCHC-type"/>
    <property type="match status" value="1"/>
</dbReference>
<keyword evidence="3" id="KW-0548">Nucleotidyltransferase</keyword>
<dbReference type="InterPro" id="IPR000477">
    <property type="entry name" value="RT_dom"/>
</dbReference>
<keyword evidence="2" id="KW-0808">Transferase</keyword>
<keyword evidence="8" id="KW-0863">Zinc-finger</keyword>
<feature type="compositionally biased region" description="Polar residues" evidence="9">
    <location>
        <begin position="1284"/>
        <end position="1295"/>
    </location>
</feature>
<evidence type="ECO:0000313" key="13">
    <source>
        <dbReference type="Proteomes" id="UP000694865"/>
    </source>
</evidence>
<dbReference type="EC" id="2.7.7.49" evidence="1"/>
<dbReference type="Gene3D" id="3.30.70.270">
    <property type="match status" value="2"/>
</dbReference>
<feature type="domain" description="Integrase catalytic" evidence="12">
    <location>
        <begin position="1009"/>
        <end position="1162"/>
    </location>
</feature>
<evidence type="ECO:0000256" key="6">
    <source>
        <dbReference type="ARBA" id="ARBA00022801"/>
    </source>
</evidence>
<keyword evidence="13" id="KW-1185">Reference proteome</keyword>
<dbReference type="Gene3D" id="3.30.420.10">
    <property type="entry name" value="Ribonuclease H-like superfamily/Ribonuclease H"/>
    <property type="match status" value="1"/>
</dbReference>
<dbReference type="Pfam" id="PF17917">
    <property type="entry name" value="RT_RNaseH"/>
    <property type="match status" value="1"/>
</dbReference>
<dbReference type="SUPFAM" id="SSF57756">
    <property type="entry name" value="Retrovirus zinc finger-like domains"/>
    <property type="match status" value="1"/>
</dbReference>
<dbReference type="Pfam" id="PF17921">
    <property type="entry name" value="Integrase_H2C2"/>
    <property type="match status" value="1"/>
</dbReference>
<dbReference type="PANTHER" id="PTHR37984">
    <property type="entry name" value="PROTEIN CBG26694"/>
    <property type="match status" value="1"/>
</dbReference>
<dbReference type="SUPFAM" id="SSF53098">
    <property type="entry name" value="Ribonuclease H-like"/>
    <property type="match status" value="1"/>
</dbReference>
<keyword evidence="6" id="KW-0378">Hydrolase</keyword>
<evidence type="ECO:0000259" key="11">
    <source>
        <dbReference type="PROSITE" id="PS50878"/>
    </source>
</evidence>
<feature type="domain" description="CCHC-type" evidence="10">
    <location>
        <begin position="217"/>
        <end position="230"/>
    </location>
</feature>
<feature type="domain" description="Reverse transcriptase" evidence="11">
    <location>
        <begin position="470"/>
        <end position="647"/>
    </location>
</feature>
<dbReference type="InterPro" id="IPR001878">
    <property type="entry name" value="Znf_CCHC"/>
</dbReference>
<sequence length="1320" mass="150485">MASNIDIGSIPPFDCKSDPTSVSTRWKRWKKAFEFYIVGKGVKDDNQKRALLLHCAGMDVQDLFETLFDPGPGNLPEGQQDDAGNYEKALRTLNAYFIPQLNAIYERHVFRQMKQEEGETIDQFISRLQRQAQNCEFTDTDEQIRDQVIDKCKSSFFRRKLLEKGKSLTLKVVQDTARALEVVDVQLKTMEGEFKREVNQDHNGQRSQKKPGRAKKKCYRCGKEGHFARDRECPARSANCDKCHLTGHFAVVCKTKKHTKGNAEKVGTQGNSDKEKLYCVQTNGDYVFAVQPENNSNDTGVISVTVGGVVISDMLIDSGATCNVICETTWSTLKQKGIFCQAERSTQSLYSYGADKPLEVLGKFQATAQVANNMTNAEFIVFKGKGRSLLGRKTAQELGVLKLGLQANMIHTQNVRDKFPKCFNGLGKLKDYQAKIHIDPDIPPVAQKPRRTPFSLRSKIEDKLTELIKLGVIEKVNGPTPWVSPVVVVPKPSGDVRLCVDMRQANQAVVRERHPIPTVDEILESMNQSTVFTKLDLKWGFHQIELEESSRSITTFATHNGLFRYKRLMFGISSAPELYQHIIQQVLTGCDGAVNISDDVVIHAPDNETHDQRLIEVLKCYEEKGLTLNAEKCVFRMSQLEFLGSMITRHGIRPTTEKVEEVLNARAPENSTEVRSFLGLVNFSARYITNLATVAELLRKLTRKGTKFEWQTEQQQSFDRLKDELANARTLAYFDQNAETTVITDASPVGLGAILIRKQNSENRVVCYASRSLSDVERRYSQTEREALAIVWACERFNLYLCGIEFKLLTDHQPLKVIYSHKSKPSARIERWVLRLQPYNFTVEYIPGSKNIADALSRLVDNNKSEHSDDTEEYIRYVAEYAAPHAIPIRLIERVSEQDEEITELRECIALGNWNNCPAAYKSVRNELTVLGKLVLRDTRLVIPKSLRKRVIDLGHEGHQGIVKTKQRLRTKVWWPRIDQDAELRCKSCHECQLVTQSSVSEPIIPTQLPTGPWQEVALDLLGPLPNGEYILVVVDYYSRYFEVDFMKTVTSEKIIERIDSHFSSHGYPIGLKSDNGPQFISEEFENYLEECGIRHKHTTPLWPQANGEVERQNRSLLKVLKIAQLQKRNLHKELNKFLLAYRSTPHTTTGMSPAEAMFKRKLRTKLPETGENRLREDDRMIRDRDTELKQKSKDYLDAHRNVRESSIQPGDKVLLHQRQRNKLSTPYEKMPYKVIDKIGSQVTIQSPTGVKYKRNTSHVKKYVEPTDSEKAETQQSDKETDNSCDVTSGCQSDATLPEPPDRAKRTVQAPKYLKDYLCY</sequence>
<keyword evidence="8" id="KW-0479">Metal-binding</keyword>
<evidence type="ECO:0000256" key="5">
    <source>
        <dbReference type="ARBA" id="ARBA00022759"/>
    </source>
</evidence>